<evidence type="ECO:0000313" key="4">
    <source>
        <dbReference type="EMBL" id="VFT85045.1"/>
    </source>
</evidence>
<dbReference type="PANTHER" id="PTHR35848:SF6">
    <property type="entry name" value="CUPIN TYPE-2 DOMAIN-CONTAINING PROTEIN"/>
    <property type="match status" value="1"/>
</dbReference>
<keyword evidence="5" id="KW-1185">Reference proteome</keyword>
<name>A0A485KJJ0_9STRA</name>
<dbReference type="InterPro" id="IPR014710">
    <property type="entry name" value="RmlC-like_jellyroll"/>
</dbReference>
<dbReference type="EMBL" id="CAADRA010005114">
    <property type="protein sequence ID" value="VFT85045.1"/>
    <property type="molecule type" value="Genomic_DNA"/>
</dbReference>
<accession>A0A485KJJ0</accession>
<organism evidence="4 5">
    <name type="scientific">Aphanomyces stellatus</name>
    <dbReference type="NCBI Taxonomy" id="120398"/>
    <lineage>
        <taxon>Eukaryota</taxon>
        <taxon>Sar</taxon>
        <taxon>Stramenopiles</taxon>
        <taxon>Oomycota</taxon>
        <taxon>Saprolegniomycetes</taxon>
        <taxon>Saprolegniales</taxon>
        <taxon>Verrucalvaceae</taxon>
        <taxon>Aphanomyces</taxon>
    </lineage>
</organism>
<evidence type="ECO:0000259" key="2">
    <source>
        <dbReference type="Pfam" id="PF07883"/>
    </source>
</evidence>
<sequence>MQPAAEPTFVRNAASCDAPLDLGKDEGCPRRIFPLIHECGFDMGVETVPSQSRVPMHQHSDRDEVITILRGTAVVHVDGVESTAVCGDMVLIRRGESHEIRNELADELFFSWAFTPSETSFSESMQLRARQANEQDA</sequence>
<reference evidence="4 5" key="1">
    <citation type="submission" date="2019-03" db="EMBL/GenBank/DDBJ databases">
        <authorList>
            <person name="Gaulin E."/>
            <person name="Dumas B."/>
        </authorList>
    </citation>
    <scope>NUCLEOTIDE SEQUENCE [LARGE SCALE GENOMIC DNA]</scope>
    <source>
        <strain evidence="4">CBS 568.67</strain>
    </source>
</reference>
<proteinExistence type="predicted"/>
<evidence type="ECO:0000313" key="5">
    <source>
        <dbReference type="Proteomes" id="UP000332933"/>
    </source>
</evidence>
<evidence type="ECO:0000313" key="3">
    <source>
        <dbReference type="EMBL" id="KAF0701307.1"/>
    </source>
</evidence>
<protein>
    <submittedName>
        <fullName evidence="4">Aste57867_8157 protein</fullName>
    </submittedName>
</protein>
<dbReference type="OrthoDB" id="504210at2759"/>
<dbReference type="Gene3D" id="2.60.120.10">
    <property type="entry name" value="Jelly Rolls"/>
    <property type="match status" value="1"/>
</dbReference>
<dbReference type="InterPro" id="IPR011051">
    <property type="entry name" value="RmlC_Cupin_sf"/>
</dbReference>
<feature type="domain" description="Cupin type-2" evidence="2">
    <location>
        <begin position="45"/>
        <end position="104"/>
    </location>
</feature>
<dbReference type="GO" id="GO:0046872">
    <property type="term" value="F:metal ion binding"/>
    <property type="evidence" value="ECO:0007669"/>
    <property type="project" value="UniProtKB-KW"/>
</dbReference>
<dbReference type="Pfam" id="PF07883">
    <property type="entry name" value="Cupin_2"/>
    <property type="match status" value="1"/>
</dbReference>
<dbReference type="PANTHER" id="PTHR35848">
    <property type="entry name" value="OXALATE-BINDING PROTEIN"/>
    <property type="match status" value="1"/>
</dbReference>
<dbReference type="SUPFAM" id="SSF51182">
    <property type="entry name" value="RmlC-like cupins"/>
    <property type="match status" value="1"/>
</dbReference>
<dbReference type="AlphaFoldDB" id="A0A485KJJ0"/>
<reference evidence="3" key="2">
    <citation type="submission" date="2019-06" db="EMBL/GenBank/DDBJ databases">
        <title>Genomics analysis of Aphanomyces spp. identifies a new class of oomycete effector associated with host adaptation.</title>
        <authorList>
            <person name="Gaulin E."/>
        </authorList>
    </citation>
    <scope>NUCLEOTIDE SEQUENCE</scope>
    <source>
        <strain evidence="3">CBS 578.67</strain>
    </source>
</reference>
<dbReference type="Proteomes" id="UP000332933">
    <property type="component" value="Unassembled WGS sequence"/>
</dbReference>
<dbReference type="InterPro" id="IPR051610">
    <property type="entry name" value="GPI/OXD"/>
</dbReference>
<dbReference type="InterPro" id="IPR013096">
    <property type="entry name" value="Cupin_2"/>
</dbReference>
<gene>
    <name evidence="4" type="primary">Aste57867_8157</name>
    <name evidence="3" type="ORF">As57867_008127</name>
    <name evidence="4" type="ORF">ASTE57867_8157</name>
</gene>
<keyword evidence="1" id="KW-0479">Metal-binding</keyword>
<evidence type="ECO:0000256" key="1">
    <source>
        <dbReference type="ARBA" id="ARBA00022723"/>
    </source>
</evidence>
<dbReference type="EMBL" id="VJMH01005093">
    <property type="protein sequence ID" value="KAF0701307.1"/>
    <property type="molecule type" value="Genomic_DNA"/>
</dbReference>